<organism evidence="1">
    <name type="scientific">Strombidium sp</name>
    <dbReference type="NCBI Taxonomy" id="181122"/>
    <lineage>
        <taxon>Eukaryota</taxon>
        <taxon>Sar</taxon>
        <taxon>Alveolata</taxon>
        <taxon>Ciliophora</taxon>
        <taxon>Intramacronucleata</taxon>
        <taxon>Spirotrichea</taxon>
        <taxon>Oligotrichia</taxon>
        <taxon>Strombidiidae</taxon>
        <taxon>Strombidium</taxon>
    </lineage>
</organism>
<geneLocation type="mitochondrion" evidence="1"/>
<name>A0A7T0M4L7_9SPIT</name>
<dbReference type="EMBL" id="MT471315">
    <property type="protein sequence ID" value="QPL15918.1"/>
    <property type="molecule type" value="Genomic_DNA"/>
</dbReference>
<gene>
    <name evidence="1" type="primary">orf578</name>
</gene>
<sequence>MKQISTKKSKILYSEFLKKYFIAQTVINTNFTLYALDYSKNFKKKLKKKITLMVLKRLQNKYKRVKFFFKFFFKFPVQNKLFLINFIKSLNIYYYSRFILVEFLRYKQTANLLFKHTRKILQLNFLRYRFFPKIYDYLTNYQYINLSLGMMSWRYKNKKSFKKNKLVYLLLANFLRKILLYSGIKSYILVIKKIPVYYKEIINSLLNPVIAPYEHPFEIGNILEEKNIKNPFWFSYILFYNNKPYGKLKLKKKGRLKRKISKKITMINRIVD</sequence>
<reference evidence="1" key="1">
    <citation type="submission" date="2020-05" db="EMBL/GenBank/DDBJ databases">
        <title>Characterization and comparative analysis of mitochondrial genomes of the highly differentiated ciliated protists shed light on the diversity and evolution of the linear molecular architecture.</title>
        <authorList>
            <person name="Zhang T."/>
            <person name="Li C."/>
            <person name="Zhang X."/>
            <person name="Wang C."/>
            <person name="Roger A.J."/>
            <person name="Song W."/>
            <person name="Gao F."/>
        </authorList>
    </citation>
    <scope>NUCLEOTIDE SEQUENCE</scope>
</reference>
<proteinExistence type="predicted"/>
<protein>
    <submittedName>
        <fullName evidence="1">Uncharacterized protein</fullName>
    </submittedName>
</protein>
<accession>A0A7T0M4L7</accession>
<evidence type="ECO:0000313" key="1">
    <source>
        <dbReference type="EMBL" id="QPL15918.1"/>
    </source>
</evidence>
<keyword evidence="1" id="KW-0496">Mitochondrion</keyword>
<dbReference type="AlphaFoldDB" id="A0A7T0M4L7"/>